<organism evidence="2 3">
    <name type="scientific">Candidatus Fonsibacter lacus</name>
    <dbReference type="NCBI Taxonomy" id="2576439"/>
    <lineage>
        <taxon>Bacteria</taxon>
        <taxon>Pseudomonadati</taxon>
        <taxon>Pseudomonadota</taxon>
        <taxon>Alphaproteobacteria</taxon>
        <taxon>Candidatus Pelagibacterales</taxon>
        <taxon>Candidatus Pelagibacterales incertae sedis</taxon>
        <taxon>Candidatus Fonsibacter</taxon>
    </lineage>
</organism>
<sequence length="177" mass="19855">MLQFSTTRLDGHSLSVDDYATFENGNEPKWNGFTNPYKHLIEGPSPLSFRIPRVKKDPDFAELGIILAVEKESKQVIGSAGFHDFPDQNGMIEVGFGIVPEMQNKGFGKELLFGMWDWISKNPEVKILRYTVSPTNAPSMHIINRLGFTKVGEQMDSEDGLELIFEKSIAEFLSGGR</sequence>
<dbReference type="AlphaFoldDB" id="A0A965GD94"/>
<dbReference type="PROSITE" id="PS51186">
    <property type="entry name" value="GNAT"/>
    <property type="match status" value="1"/>
</dbReference>
<dbReference type="CDD" id="cd04301">
    <property type="entry name" value="NAT_SF"/>
    <property type="match status" value="1"/>
</dbReference>
<proteinExistence type="predicted"/>
<dbReference type="PANTHER" id="PTHR43792:SF13">
    <property type="entry name" value="ACETYLTRANSFERASE"/>
    <property type="match status" value="1"/>
</dbReference>
<comment type="caution">
    <text evidence="2">The sequence shown here is derived from an EMBL/GenBank/DDBJ whole genome shotgun (WGS) entry which is preliminary data.</text>
</comment>
<dbReference type="EMBL" id="RFXN01000080">
    <property type="protein sequence ID" value="NBR94232.1"/>
    <property type="molecule type" value="Genomic_DNA"/>
</dbReference>
<protein>
    <submittedName>
        <fullName evidence="2">N-acetyltransferase</fullName>
    </submittedName>
</protein>
<dbReference type="Gene3D" id="3.40.630.30">
    <property type="match status" value="1"/>
</dbReference>
<dbReference type="InterPro" id="IPR051531">
    <property type="entry name" value="N-acetyltransferase"/>
</dbReference>
<feature type="domain" description="N-acetyltransferase" evidence="1">
    <location>
        <begin position="20"/>
        <end position="170"/>
    </location>
</feature>
<name>A0A965GD94_9PROT</name>
<dbReference type="Proteomes" id="UP000740727">
    <property type="component" value="Unassembled WGS sequence"/>
</dbReference>
<dbReference type="InterPro" id="IPR000182">
    <property type="entry name" value="GNAT_dom"/>
</dbReference>
<evidence type="ECO:0000313" key="2">
    <source>
        <dbReference type="EMBL" id="NBR94232.1"/>
    </source>
</evidence>
<reference evidence="2" key="1">
    <citation type="submission" date="2018-10" db="EMBL/GenBank/DDBJ databases">
        <title>Iterative Subtractive Binning of Freshwater Chronoseries Metagenomes Recovers Nearly Complete Genomes from over Four Hundred Novel Species.</title>
        <authorList>
            <person name="Rodriguez-R L.M."/>
            <person name="Tsementzi D."/>
            <person name="Luo C."/>
            <person name="Konstantinidis K.T."/>
        </authorList>
    </citation>
    <scope>NUCLEOTIDE SEQUENCE</scope>
    <source>
        <strain evidence="2">WB5_2A_028</strain>
    </source>
</reference>
<dbReference type="Pfam" id="PF13302">
    <property type="entry name" value="Acetyltransf_3"/>
    <property type="match status" value="1"/>
</dbReference>
<gene>
    <name evidence="2" type="ORF">EBT44_05310</name>
</gene>
<evidence type="ECO:0000313" key="3">
    <source>
        <dbReference type="Proteomes" id="UP000740727"/>
    </source>
</evidence>
<evidence type="ECO:0000259" key="1">
    <source>
        <dbReference type="PROSITE" id="PS51186"/>
    </source>
</evidence>
<dbReference type="SUPFAM" id="SSF55729">
    <property type="entry name" value="Acyl-CoA N-acyltransferases (Nat)"/>
    <property type="match status" value="1"/>
</dbReference>
<dbReference type="PANTHER" id="PTHR43792">
    <property type="entry name" value="GNAT FAMILY, PUTATIVE (AFU_ORTHOLOGUE AFUA_3G00765)-RELATED-RELATED"/>
    <property type="match status" value="1"/>
</dbReference>
<dbReference type="GO" id="GO:0016747">
    <property type="term" value="F:acyltransferase activity, transferring groups other than amino-acyl groups"/>
    <property type="evidence" value="ECO:0007669"/>
    <property type="project" value="InterPro"/>
</dbReference>
<accession>A0A965GD94</accession>
<dbReference type="InterPro" id="IPR016181">
    <property type="entry name" value="Acyl_CoA_acyltransferase"/>
</dbReference>